<dbReference type="InterPro" id="IPR005225">
    <property type="entry name" value="Small_GTP-bd"/>
</dbReference>
<dbReference type="NCBIfam" id="TIGR00231">
    <property type="entry name" value="small_GTP"/>
    <property type="match status" value="1"/>
</dbReference>
<dbReference type="PRINTS" id="PR00405">
    <property type="entry name" value="REVINTRACTNG"/>
</dbReference>
<evidence type="ECO:0000313" key="12">
    <source>
        <dbReference type="EMBL" id="KJE95014.1"/>
    </source>
</evidence>
<dbReference type="SMART" id="SM00233">
    <property type="entry name" value="PH"/>
    <property type="match status" value="1"/>
</dbReference>
<dbReference type="InterPro" id="IPR027417">
    <property type="entry name" value="P-loop_NTPase"/>
</dbReference>
<evidence type="ECO:0000256" key="5">
    <source>
        <dbReference type="ARBA" id="ARBA00022833"/>
    </source>
</evidence>
<name>A0A0D2X3W4_CAPO3</name>
<dbReference type="Proteomes" id="UP000008743">
    <property type="component" value="Unassembled WGS sequence"/>
</dbReference>
<dbReference type="Gene3D" id="2.30.29.30">
    <property type="entry name" value="Pleckstrin-homology domain (PH domain)/Phosphotyrosine-binding domain (PTB)"/>
    <property type="match status" value="2"/>
</dbReference>
<evidence type="ECO:0000256" key="4">
    <source>
        <dbReference type="ARBA" id="ARBA00022771"/>
    </source>
</evidence>
<dbReference type="Pfam" id="PF01412">
    <property type="entry name" value="ArfGap"/>
    <property type="match status" value="1"/>
</dbReference>
<feature type="compositionally biased region" description="Polar residues" evidence="9">
    <location>
        <begin position="872"/>
        <end position="904"/>
    </location>
</feature>
<dbReference type="SUPFAM" id="SSF57863">
    <property type="entry name" value="ArfGap/RecO-like zinc finger"/>
    <property type="match status" value="1"/>
</dbReference>
<dbReference type="SMART" id="SM00174">
    <property type="entry name" value="RHO"/>
    <property type="match status" value="1"/>
</dbReference>
<dbReference type="FunFam" id="1.10.220.150:FF:000009">
    <property type="entry name" value="stromal membrane-associated protein 1 isoform X1"/>
    <property type="match status" value="1"/>
</dbReference>
<dbReference type="AlphaFoldDB" id="A0A0D2X3W4"/>
<dbReference type="PROSITE" id="PS50088">
    <property type="entry name" value="ANK_REPEAT"/>
    <property type="match status" value="1"/>
</dbReference>
<dbReference type="Gene3D" id="3.40.50.300">
    <property type="entry name" value="P-loop containing nucleotide triphosphate hydrolases"/>
    <property type="match status" value="1"/>
</dbReference>
<dbReference type="SUPFAM" id="SSF52540">
    <property type="entry name" value="P-loop containing nucleoside triphosphate hydrolases"/>
    <property type="match status" value="1"/>
</dbReference>
<feature type="compositionally biased region" description="Low complexity" evidence="9">
    <location>
        <begin position="420"/>
        <end position="433"/>
    </location>
</feature>
<evidence type="ECO:0000256" key="9">
    <source>
        <dbReference type="SAM" id="MobiDB-lite"/>
    </source>
</evidence>
<dbReference type="Gene3D" id="1.25.40.20">
    <property type="entry name" value="Ankyrin repeat-containing domain"/>
    <property type="match status" value="1"/>
</dbReference>
<dbReference type="SMART" id="SM00105">
    <property type="entry name" value="ArfGap"/>
    <property type="match status" value="1"/>
</dbReference>
<dbReference type="InterPro" id="IPR001849">
    <property type="entry name" value="PH_domain"/>
</dbReference>
<dbReference type="OrthoDB" id="6136903at2759"/>
<dbReference type="InterPro" id="IPR051282">
    <property type="entry name" value="Arf-GAP_GTPase_ANK_PH"/>
</dbReference>
<dbReference type="PhylomeDB" id="A0A0D2X3W4"/>
<evidence type="ECO:0000256" key="2">
    <source>
        <dbReference type="ARBA" id="ARBA00022468"/>
    </source>
</evidence>
<feature type="region of interest" description="Disordered" evidence="9">
    <location>
        <begin position="870"/>
        <end position="904"/>
    </location>
</feature>
<dbReference type="PROSITE" id="PS50115">
    <property type="entry name" value="ARFGAP"/>
    <property type="match status" value="1"/>
</dbReference>
<dbReference type="SMART" id="SM00173">
    <property type="entry name" value="RAS"/>
    <property type="match status" value="1"/>
</dbReference>
<keyword evidence="4 8" id="KW-0863">Zinc-finger</keyword>
<keyword evidence="13" id="KW-1185">Reference proteome</keyword>
<keyword evidence="3" id="KW-0479">Metal-binding</keyword>
<dbReference type="PANTHER" id="PTHR45819">
    <property type="entry name" value="CENTAURIN-GAMMA-1A"/>
    <property type="match status" value="1"/>
</dbReference>
<dbReference type="Gene3D" id="1.10.220.150">
    <property type="entry name" value="Arf GTPase activating protein"/>
    <property type="match status" value="1"/>
</dbReference>
<dbReference type="STRING" id="595528.A0A0D2X3W4"/>
<dbReference type="GO" id="GO:0008270">
    <property type="term" value="F:zinc ion binding"/>
    <property type="evidence" value="ECO:0007669"/>
    <property type="project" value="UniProtKB-KW"/>
</dbReference>
<dbReference type="Pfam" id="PF00071">
    <property type="entry name" value="Ras"/>
    <property type="match status" value="1"/>
</dbReference>
<dbReference type="GO" id="GO:0005096">
    <property type="term" value="F:GTPase activator activity"/>
    <property type="evidence" value="ECO:0007669"/>
    <property type="project" value="UniProtKB-KW"/>
</dbReference>
<evidence type="ECO:0000259" key="11">
    <source>
        <dbReference type="PROSITE" id="PS50115"/>
    </source>
</evidence>
<evidence type="ECO:0000313" key="13">
    <source>
        <dbReference type="Proteomes" id="UP000008743"/>
    </source>
</evidence>
<dbReference type="PROSITE" id="PS50003">
    <property type="entry name" value="PH_DOMAIN"/>
    <property type="match status" value="1"/>
</dbReference>
<feature type="repeat" description="ANK" evidence="7">
    <location>
        <begin position="748"/>
        <end position="780"/>
    </location>
</feature>
<keyword evidence="6 7" id="KW-0040">ANK repeat</keyword>
<feature type="compositionally biased region" description="Polar residues" evidence="9">
    <location>
        <begin position="474"/>
        <end position="485"/>
    </location>
</feature>
<evidence type="ECO:0000256" key="7">
    <source>
        <dbReference type="PROSITE-ProRule" id="PRU00023"/>
    </source>
</evidence>
<dbReference type="InterPro" id="IPR011993">
    <property type="entry name" value="PH-like_dom_sf"/>
</dbReference>
<dbReference type="InterPro" id="IPR037278">
    <property type="entry name" value="ARFGAP/RecO"/>
</dbReference>
<keyword evidence="2" id="KW-0343">GTPase activation</keyword>
<evidence type="ECO:0000256" key="3">
    <source>
        <dbReference type="ARBA" id="ARBA00022723"/>
    </source>
</evidence>
<keyword evidence="5" id="KW-0862">Zinc</keyword>
<dbReference type="InterPro" id="IPR002110">
    <property type="entry name" value="Ankyrin_rpt"/>
</dbReference>
<dbReference type="SMART" id="SM00175">
    <property type="entry name" value="RAB"/>
    <property type="match status" value="1"/>
</dbReference>
<evidence type="ECO:0000259" key="10">
    <source>
        <dbReference type="PROSITE" id="PS50003"/>
    </source>
</evidence>
<gene>
    <name evidence="12" type="ORF">CAOG_005544</name>
</gene>
<dbReference type="InParanoid" id="A0A0D2X3W4"/>
<evidence type="ECO:0000256" key="6">
    <source>
        <dbReference type="ARBA" id="ARBA00023043"/>
    </source>
</evidence>
<dbReference type="InterPro" id="IPR001806">
    <property type="entry name" value="Small_GTPase"/>
</dbReference>
<dbReference type="InterPro" id="IPR038508">
    <property type="entry name" value="ArfGAP_dom_sf"/>
</dbReference>
<dbReference type="InterPro" id="IPR001164">
    <property type="entry name" value="ArfGAP_dom"/>
</dbReference>
<dbReference type="GO" id="GO:0003924">
    <property type="term" value="F:GTPase activity"/>
    <property type="evidence" value="ECO:0007669"/>
    <property type="project" value="InterPro"/>
</dbReference>
<dbReference type="SUPFAM" id="SSF50729">
    <property type="entry name" value="PH domain-like"/>
    <property type="match status" value="1"/>
</dbReference>
<organism evidence="12 13">
    <name type="scientific">Capsaspora owczarzaki (strain ATCC 30864)</name>
    <dbReference type="NCBI Taxonomy" id="595528"/>
    <lineage>
        <taxon>Eukaryota</taxon>
        <taxon>Filasterea</taxon>
        <taxon>Capsaspora</taxon>
    </lineage>
</organism>
<dbReference type="PROSITE" id="PS51419">
    <property type="entry name" value="RAB"/>
    <property type="match status" value="1"/>
</dbReference>
<feature type="domain" description="PH" evidence="10">
    <location>
        <begin position="325"/>
        <end position="557"/>
    </location>
</feature>
<comment type="similarity">
    <text evidence="1">Belongs to the centaurin gamma-like family.</text>
</comment>
<protein>
    <submittedName>
        <fullName evidence="12">Centaurin</fullName>
    </submittedName>
</protein>
<dbReference type="SUPFAM" id="SSF48403">
    <property type="entry name" value="Ankyrin repeat"/>
    <property type="match status" value="1"/>
</dbReference>
<evidence type="ECO:0000256" key="8">
    <source>
        <dbReference type="PROSITE-ProRule" id="PRU00288"/>
    </source>
</evidence>
<feature type="domain" description="Arf-GAP" evidence="11">
    <location>
        <begin position="590"/>
        <end position="716"/>
    </location>
</feature>
<evidence type="ECO:0000256" key="1">
    <source>
        <dbReference type="ARBA" id="ARBA00005430"/>
    </source>
</evidence>
<dbReference type="PROSITE" id="PS51421">
    <property type="entry name" value="RAS"/>
    <property type="match status" value="1"/>
</dbReference>
<sequence>MALATNNNSFPVERIRQEILRIDTIKKATEDLLEKVSEVPDEDLRRQLLQKLNHLKEIVLEPPNWKDDATPTFKLVIMGAPGCGKTALITRLINGEFKKDAEPPAAMNDRYTKKLRVDGSQVQLLIWDTYGQPGPQVVAWADAFLLVFNTHDMDSFDTVFAYLARVVHYKDTRQFPLIVVGTQGEPSALNCWFLAVVYSHLSHSVITADHEVSAADADEADGEVATTAQRNNFLEPVEQKRIVHGLDACPYFEVSSKTGRNVSLAFDAIVKQLLEPLRKHSPDLMRKFRLQTNSMTLTKMLLPNKPKPSKSQIALLPQEGVGRPIPIRQSYVAKQAGDGGKWRKKYAVLVKGKLVYYPNLHDYMSDENAKEINMMHITVKRPNKRPATASQPPVATGLSPAAAAAAAYAASQSGNGGSSEGSSPQPGSGLSEPLAASSGDNFIDVPPTSARLSRSDSAEPLTSDLLDTPAVAQTPGTPKMVSSRQSNFDLLGRSEVDFDDMPMSPMAKDSKDREKRFIRDPAACFSIISLDGRTWQFQASSGEECDAWVAAIEKEIQASLTTNVIEKARKSIADPTQLLPGAPSSGMSRKAAMKAILAMPGNDKCADCSAPNPDWASINLGIVICIECSGVHRNLGVQLSRVRSLTLDDWSEELVVVMTAIGNTLANSVWEATATPEHGKPGPDADRADVNTWISNKYEKRRFLGTKSTPALGQQLYEAVVANDVKRCLLLLALSQPSDLKFTNSADHGRSVLHAACAMGSVLWVQMLIWYSADVLLLDDDQQSAYDIAQAGSHHLIERLLVQNGFSTSIVKKHMQAHGASSSPTHSSPVAVHATPLRVPQMEVIPATPTRASPLEKDLLMEIELAFPPRAASQSKSDLTTISDSEPPTPPDTGSQSPLKITEI</sequence>
<proteinExistence type="inferred from homology"/>
<reference evidence="13" key="1">
    <citation type="submission" date="2011-02" db="EMBL/GenBank/DDBJ databases">
        <title>The Genome Sequence of Capsaspora owczarzaki ATCC 30864.</title>
        <authorList>
            <person name="Russ C."/>
            <person name="Cuomo C."/>
            <person name="Burger G."/>
            <person name="Gray M.W."/>
            <person name="Holland P.W.H."/>
            <person name="King N."/>
            <person name="Lang F.B.F."/>
            <person name="Roger A.J."/>
            <person name="Ruiz-Trillo I."/>
            <person name="Young S.K."/>
            <person name="Zeng Q."/>
            <person name="Gargeya S."/>
            <person name="Alvarado L."/>
            <person name="Berlin A."/>
            <person name="Chapman S.B."/>
            <person name="Chen Z."/>
            <person name="Freedman E."/>
            <person name="Gellesch M."/>
            <person name="Goldberg J."/>
            <person name="Griggs A."/>
            <person name="Gujja S."/>
            <person name="Heilman E."/>
            <person name="Heiman D."/>
            <person name="Howarth C."/>
            <person name="Mehta T."/>
            <person name="Neiman D."/>
            <person name="Pearson M."/>
            <person name="Roberts A."/>
            <person name="Saif S."/>
            <person name="Shea T."/>
            <person name="Shenoy N."/>
            <person name="Sisk P."/>
            <person name="Stolte C."/>
            <person name="Sykes S."/>
            <person name="White J."/>
            <person name="Yandava C."/>
            <person name="Haas B."/>
            <person name="Nusbaum C."/>
            <person name="Birren B."/>
        </authorList>
    </citation>
    <scope>NUCLEOTIDE SEQUENCE</scope>
    <source>
        <strain evidence="13">ATCC 30864</strain>
    </source>
</reference>
<feature type="region of interest" description="Disordered" evidence="9">
    <location>
        <begin position="411"/>
        <end position="485"/>
    </location>
</feature>
<dbReference type="GO" id="GO:0005525">
    <property type="term" value="F:GTP binding"/>
    <property type="evidence" value="ECO:0007669"/>
    <property type="project" value="InterPro"/>
</dbReference>
<dbReference type="EMBL" id="KE346368">
    <property type="protein sequence ID" value="KJE95014.1"/>
    <property type="molecule type" value="Genomic_DNA"/>
</dbReference>
<dbReference type="PANTHER" id="PTHR45819:SF5">
    <property type="entry name" value="CENTAURIN-GAMMA-1A"/>
    <property type="match status" value="1"/>
</dbReference>
<accession>A0A0D2X3W4</accession>
<dbReference type="InterPro" id="IPR036770">
    <property type="entry name" value="Ankyrin_rpt-contain_sf"/>
</dbReference>